<dbReference type="AlphaFoldDB" id="A0A2A4T249"/>
<gene>
    <name evidence="7" type="ORF">COB67_09440</name>
</gene>
<comment type="caution">
    <text evidence="7">The sequence shown here is derived from an EMBL/GenBank/DDBJ whole genome shotgun (WGS) entry which is preliminary data.</text>
</comment>
<evidence type="ECO:0000256" key="2">
    <source>
        <dbReference type="ARBA" id="ARBA00012438"/>
    </source>
</evidence>
<dbReference type="InterPro" id="IPR004358">
    <property type="entry name" value="Sig_transdc_His_kin-like_C"/>
</dbReference>
<dbReference type="Gene3D" id="3.40.50.2300">
    <property type="match status" value="1"/>
</dbReference>
<dbReference type="Pfam" id="PF02518">
    <property type="entry name" value="HATPase_c"/>
    <property type="match status" value="1"/>
</dbReference>
<comment type="catalytic activity">
    <reaction evidence="1">
        <text>ATP + protein L-histidine = ADP + protein N-phospho-L-histidine.</text>
        <dbReference type="EC" id="2.7.13.3"/>
    </reaction>
</comment>
<feature type="non-terminal residue" evidence="7">
    <location>
        <position position="1"/>
    </location>
</feature>
<dbReference type="EC" id="2.7.13.3" evidence="2"/>
<dbReference type="PRINTS" id="PR00344">
    <property type="entry name" value="BCTRLSENSOR"/>
</dbReference>
<evidence type="ECO:0000259" key="6">
    <source>
        <dbReference type="PROSITE" id="PS50110"/>
    </source>
</evidence>
<dbReference type="CDD" id="cd17546">
    <property type="entry name" value="REC_hyHK_CKI1_RcsC-like"/>
    <property type="match status" value="1"/>
</dbReference>
<dbReference type="SUPFAM" id="SSF52172">
    <property type="entry name" value="CheY-like"/>
    <property type="match status" value="1"/>
</dbReference>
<dbReference type="InterPro" id="IPR001789">
    <property type="entry name" value="Sig_transdc_resp-reg_receiver"/>
</dbReference>
<feature type="modified residue" description="4-aspartylphosphate" evidence="4">
    <location>
        <position position="131"/>
    </location>
</feature>
<dbReference type="SUPFAM" id="SSF55874">
    <property type="entry name" value="ATPase domain of HSP90 chaperone/DNA topoisomerase II/histidine kinase"/>
    <property type="match status" value="1"/>
</dbReference>
<dbReference type="Gene3D" id="3.30.565.10">
    <property type="entry name" value="Histidine kinase-like ATPase, C-terminal domain"/>
    <property type="match status" value="1"/>
</dbReference>
<dbReference type="SMART" id="SM00448">
    <property type="entry name" value="REC"/>
    <property type="match status" value="1"/>
</dbReference>
<dbReference type="InterPro" id="IPR036890">
    <property type="entry name" value="HATPase_C_sf"/>
</dbReference>
<dbReference type="InterPro" id="IPR005467">
    <property type="entry name" value="His_kinase_dom"/>
</dbReference>
<evidence type="ECO:0000256" key="4">
    <source>
        <dbReference type="PROSITE-ProRule" id="PRU00169"/>
    </source>
</evidence>
<protein>
    <recommendedName>
        <fullName evidence="2">histidine kinase</fullName>
        <ecNumber evidence="2">2.7.13.3</ecNumber>
    </recommendedName>
</protein>
<evidence type="ECO:0000256" key="1">
    <source>
        <dbReference type="ARBA" id="ARBA00000085"/>
    </source>
</evidence>
<evidence type="ECO:0000256" key="3">
    <source>
        <dbReference type="ARBA" id="ARBA00022553"/>
    </source>
</evidence>
<proteinExistence type="predicted"/>
<evidence type="ECO:0000313" key="8">
    <source>
        <dbReference type="Proteomes" id="UP000218113"/>
    </source>
</evidence>
<evidence type="ECO:0000313" key="7">
    <source>
        <dbReference type="EMBL" id="PCI27067.1"/>
    </source>
</evidence>
<sequence>KIFDKFSQGDISTTRRFGGTGLGLAICKRLIEMMGGMITVKSELGRGASFHFDLTLPLSAGSMRQQQLLDKFGKELKVLIVDNSSVNCEILQKYLHHDGLFSDTCASAQVALEMMSTAFERKVPYDFVLIDHLLPGTDGLELGLSIRTYKEFNDSKLIILSSTNSLDCTQLKGIGFYNYLYKPVSQIQLSNALRYP</sequence>
<dbReference type="EMBL" id="NVSR01000077">
    <property type="protein sequence ID" value="PCI27067.1"/>
    <property type="molecule type" value="Genomic_DNA"/>
</dbReference>
<feature type="domain" description="Histidine kinase" evidence="5">
    <location>
        <begin position="1"/>
        <end position="58"/>
    </location>
</feature>
<dbReference type="GO" id="GO:0000160">
    <property type="term" value="P:phosphorelay signal transduction system"/>
    <property type="evidence" value="ECO:0007669"/>
    <property type="project" value="InterPro"/>
</dbReference>
<evidence type="ECO:0000259" key="5">
    <source>
        <dbReference type="PROSITE" id="PS50109"/>
    </source>
</evidence>
<reference evidence="8" key="1">
    <citation type="submission" date="2017-08" db="EMBL/GenBank/DDBJ databases">
        <title>A dynamic microbial community with high functional redundancy inhabits the cold, oxic subseafloor aquifer.</title>
        <authorList>
            <person name="Tully B.J."/>
            <person name="Wheat C.G."/>
            <person name="Glazer B.T."/>
            <person name="Huber J.A."/>
        </authorList>
    </citation>
    <scope>NUCLEOTIDE SEQUENCE [LARGE SCALE GENOMIC DNA]</scope>
</reference>
<dbReference type="PROSITE" id="PS50110">
    <property type="entry name" value="RESPONSE_REGULATORY"/>
    <property type="match status" value="1"/>
</dbReference>
<feature type="domain" description="Response regulatory" evidence="6">
    <location>
        <begin position="77"/>
        <end position="196"/>
    </location>
</feature>
<dbReference type="InterPro" id="IPR011006">
    <property type="entry name" value="CheY-like_superfamily"/>
</dbReference>
<dbReference type="Proteomes" id="UP000218113">
    <property type="component" value="Unassembled WGS sequence"/>
</dbReference>
<dbReference type="InterPro" id="IPR003594">
    <property type="entry name" value="HATPase_dom"/>
</dbReference>
<dbReference type="GO" id="GO:0004673">
    <property type="term" value="F:protein histidine kinase activity"/>
    <property type="evidence" value="ECO:0007669"/>
    <property type="project" value="UniProtKB-EC"/>
</dbReference>
<dbReference type="PROSITE" id="PS50109">
    <property type="entry name" value="HIS_KIN"/>
    <property type="match status" value="1"/>
</dbReference>
<dbReference type="PANTHER" id="PTHR45339">
    <property type="entry name" value="HYBRID SIGNAL TRANSDUCTION HISTIDINE KINASE J"/>
    <property type="match status" value="1"/>
</dbReference>
<keyword evidence="3 4" id="KW-0597">Phosphoprotein</keyword>
<dbReference type="PANTHER" id="PTHR45339:SF3">
    <property type="entry name" value="HISTIDINE KINASE"/>
    <property type="match status" value="1"/>
</dbReference>
<accession>A0A2A4T249</accession>
<name>A0A2A4T249_9DELT</name>
<dbReference type="Pfam" id="PF00072">
    <property type="entry name" value="Response_reg"/>
    <property type="match status" value="1"/>
</dbReference>
<organism evidence="7 8">
    <name type="scientific">SAR324 cluster bacterium</name>
    <dbReference type="NCBI Taxonomy" id="2024889"/>
    <lineage>
        <taxon>Bacteria</taxon>
        <taxon>Deltaproteobacteria</taxon>
        <taxon>SAR324 cluster</taxon>
    </lineage>
</organism>